<dbReference type="Proteomes" id="UP000192907">
    <property type="component" value="Unassembled WGS sequence"/>
</dbReference>
<keyword evidence="4" id="KW-0997">Cell inner membrane</keyword>
<gene>
    <name evidence="12" type="ORF">SAMN06296036_102212</name>
</gene>
<dbReference type="Pfam" id="PF11356">
    <property type="entry name" value="T2SSC"/>
    <property type="match status" value="1"/>
</dbReference>
<evidence type="ECO:0000256" key="1">
    <source>
        <dbReference type="ARBA" id="ARBA00004533"/>
    </source>
</evidence>
<keyword evidence="8 10" id="KW-0472">Membrane</keyword>
<accession>A0A1Y6BC16</accession>
<dbReference type="OrthoDB" id="341285at2"/>
<evidence type="ECO:0000256" key="2">
    <source>
        <dbReference type="ARBA" id="ARBA00022448"/>
    </source>
</evidence>
<evidence type="ECO:0000259" key="11">
    <source>
        <dbReference type="Pfam" id="PF11356"/>
    </source>
</evidence>
<organism evidence="12 13">
    <name type="scientific">Pseudobacteriovorax antillogorgiicola</name>
    <dbReference type="NCBI Taxonomy" id="1513793"/>
    <lineage>
        <taxon>Bacteria</taxon>
        <taxon>Pseudomonadati</taxon>
        <taxon>Bdellovibrionota</taxon>
        <taxon>Oligoflexia</taxon>
        <taxon>Oligoflexales</taxon>
        <taxon>Pseudobacteriovoracaceae</taxon>
        <taxon>Pseudobacteriovorax</taxon>
    </lineage>
</organism>
<name>A0A1Y6BC16_9BACT</name>
<dbReference type="Gene3D" id="2.30.30.830">
    <property type="match status" value="1"/>
</dbReference>
<dbReference type="InterPro" id="IPR024961">
    <property type="entry name" value="T2SS_GspC_N"/>
</dbReference>
<feature type="region of interest" description="Disordered" evidence="9">
    <location>
        <begin position="195"/>
        <end position="218"/>
    </location>
</feature>
<keyword evidence="5 10" id="KW-0812">Transmembrane</keyword>
<dbReference type="STRING" id="1513793.SAMN06296036_102212"/>
<evidence type="ECO:0000256" key="5">
    <source>
        <dbReference type="ARBA" id="ARBA00022692"/>
    </source>
</evidence>
<keyword evidence="2" id="KW-0813">Transport</keyword>
<feature type="transmembrane region" description="Helical" evidence="10">
    <location>
        <begin position="30"/>
        <end position="51"/>
    </location>
</feature>
<sequence length="327" mass="35804">MVELKEKILVYWKNNEDLGRRLAEVGARSGVVLFLSYMAASTVSSFLIGFISGPAIQPIRSVGLQADRPDVRKTLNYRQVRKDVVKRNIFNSTGELPDESDPSANQERPMAEFNVNDKCNKSSLPLELVGIIYSANPASALASVKEKGYNIADIYRAGDPILGHEAANVYAVQPSRLVINNNGVKECLEIKSQKGRSFSSSPTRTTTEPVKSDPPPSDDLATVQLESSFVEESLGPGFAKILESGRLVPYNRDGSMIGFKLIGVKAKSLWKKAGLNSGDVITSVNGVSMAQPDKGFEFYTALQNEREIRVEYLKKGKSPSNISIEIK</sequence>
<reference evidence="13" key="1">
    <citation type="submission" date="2017-04" db="EMBL/GenBank/DDBJ databases">
        <authorList>
            <person name="Varghese N."/>
            <person name="Submissions S."/>
        </authorList>
    </citation>
    <scope>NUCLEOTIDE SEQUENCE [LARGE SCALE GENOMIC DNA]</scope>
    <source>
        <strain evidence="13">RKEM611</strain>
    </source>
</reference>
<evidence type="ECO:0000256" key="10">
    <source>
        <dbReference type="SAM" id="Phobius"/>
    </source>
</evidence>
<keyword evidence="13" id="KW-1185">Reference proteome</keyword>
<evidence type="ECO:0000256" key="4">
    <source>
        <dbReference type="ARBA" id="ARBA00022519"/>
    </source>
</evidence>
<dbReference type="GO" id="GO:0015031">
    <property type="term" value="P:protein transport"/>
    <property type="evidence" value="ECO:0007669"/>
    <property type="project" value="UniProtKB-KW"/>
</dbReference>
<keyword evidence="7 10" id="KW-1133">Transmembrane helix</keyword>
<keyword evidence="3" id="KW-1003">Cell membrane</keyword>
<dbReference type="AlphaFoldDB" id="A0A1Y6BC16"/>
<feature type="domain" description="Type II secretion system protein GspC N-terminal" evidence="11">
    <location>
        <begin position="106"/>
        <end position="188"/>
    </location>
</feature>
<evidence type="ECO:0000256" key="7">
    <source>
        <dbReference type="ARBA" id="ARBA00022989"/>
    </source>
</evidence>
<dbReference type="InterPro" id="IPR036034">
    <property type="entry name" value="PDZ_sf"/>
</dbReference>
<proteinExistence type="predicted"/>
<evidence type="ECO:0000256" key="9">
    <source>
        <dbReference type="SAM" id="MobiDB-lite"/>
    </source>
</evidence>
<dbReference type="RefSeq" id="WP_132315344.1">
    <property type="nucleotide sequence ID" value="NZ_FWZT01000002.1"/>
</dbReference>
<evidence type="ECO:0000256" key="6">
    <source>
        <dbReference type="ARBA" id="ARBA00022927"/>
    </source>
</evidence>
<dbReference type="EMBL" id="FWZT01000002">
    <property type="protein sequence ID" value="SME95416.1"/>
    <property type="molecule type" value="Genomic_DNA"/>
</dbReference>
<feature type="compositionally biased region" description="Low complexity" evidence="9">
    <location>
        <begin position="196"/>
        <end position="207"/>
    </location>
</feature>
<dbReference type="Gene3D" id="2.30.42.10">
    <property type="match status" value="1"/>
</dbReference>
<evidence type="ECO:0000256" key="8">
    <source>
        <dbReference type="ARBA" id="ARBA00023136"/>
    </source>
</evidence>
<dbReference type="GO" id="GO:0005886">
    <property type="term" value="C:plasma membrane"/>
    <property type="evidence" value="ECO:0007669"/>
    <property type="project" value="UniProtKB-SubCell"/>
</dbReference>
<evidence type="ECO:0000313" key="13">
    <source>
        <dbReference type="Proteomes" id="UP000192907"/>
    </source>
</evidence>
<evidence type="ECO:0000256" key="3">
    <source>
        <dbReference type="ARBA" id="ARBA00022475"/>
    </source>
</evidence>
<protein>
    <submittedName>
        <fullName evidence="12">Type II secretion system protein C</fullName>
    </submittedName>
</protein>
<keyword evidence="6" id="KW-0653">Protein transport</keyword>
<comment type="subcellular location">
    <subcellularLocation>
        <location evidence="1">Cell inner membrane</location>
    </subcellularLocation>
</comment>
<dbReference type="SUPFAM" id="SSF50156">
    <property type="entry name" value="PDZ domain-like"/>
    <property type="match status" value="1"/>
</dbReference>
<evidence type="ECO:0000313" key="12">
    <source>
        <dbReference type="EMBL" id="SME95416.1"/>
    </source>
</evidence>